<evidence type="ECO:0000313" key="3">
    <source>
        <dbReference type="EMBL" id="KAE9239435.1"/>
    </source>
</evidence>
<dbReference type="EMBL" id="QXGC01000358">
    <property type="protein sequence ID" value="KAE9239435.1"/>
    <property type="molecule type" value="Genomic_DNA"/>
</dbReference>
<comment type="caution">
    <text evidence="3">The sequence shown here is derived from an EMBL/GenBank/DDBJ whole genome shotgun (WGS) entry which is preliminary data.</text>
</comment>
<keyword evidence="2" id="KW-0472">Membrane</keyword>
<feature type="transmembrane region" description="Helical" evidence="2">
    <location>
        <begin position="12"/>
        <end position="30"/>
    </location>
</feature>
<evidence type="ECO:0000256" key="2">
    <source>
        <dbReference type="SAM" id="Phobius"/>
    </source>
</evidence>
<reference evidence="3 4" key="1">
    <citation type="submission" date="2018-09" db="EMBL/GenBank/DDBJ databases">
        <title>Genomic investigation of the strawberry pathogen Phytophthora fragariae indicates pathogenicity is determined by transcriptional variation in three key races.</title>
        <authorList>
            <person name="Adams T.M."/>
            <person name="Armitage A.D."/>
            <person name="Sobczyk M.K."/>
            <person name="Bates H.J."/>
            <person name="Dunwell J.M."/>
            <person name="Nellist C.F."/>
            <person name="Harrison R.J."/>
        </authorList>
    </citation>
    <scope>NUCLEOTIDE SEQUENCE [LARGE SCALE GENOMIC DNA]</scope>
    <source>
        <strain evidence="3 4">BC-23</strain>
    </source>
</reference>
<name>A0A6G0P880_9STRA</name>
<protein>
    <submittedName>
        <fullName evidence="3">Uncharacterized protein</fullName>
    </submittedName>
</protein>
<evidence type="ECO:0000313" key="4">
    <source>
        <dbReference type="Proteomes" id="UP000476176"/>
    </source>
</evidence>
<sequence>MSGHGRRQSWAYVGVALLKWWVLCSIVSSRSRTRHGRDSRSPRQPPQVLLGCSAGRDGGFASPHCS</sequence>
<keyword evidence="2" id="KW-0812">Transmembrane</keyword>
<evidence type="ECO:0000256" key="1">
    <source>
        <dbReference type="SAM" id="MobiDB-lite"/>
    </source>
</evidence>
<dbReference type="Proteomes" id="UP000476176">
    <property type="component" value="Unassembled WGS sequence"/>
</dbReference>
<dbReference type="AlphaFoldDB" id="A0A6G0P880"/>
<proteinExistence type="predicted"/>
<accession>A0A6G0P880</accession>
<gene>
    <name evidence="3" type="ORF">PF004_g7945</name>
</gene>
<keyword evidence="2" id="KW-1133">Transmembrane helix</keyword>
<feature type="region of interest" description="Disordered" evidence="1">
    <location>
        <begin position="30"/>
        <end position="66"/>
    </location>
</feature>
<organism evidence="3 4">
    <name type="scientific">Phytophthora fragariae</name>
    <dbReference type="NCBI Taxonomy" id="53985"/>
    <lineage>
        <taxon>Eukaryota</taxon>
        <taxon>Sar</taxon>
        <taxon>Stramenopiles</taxon>
        <taxon>Oomycota</taxon>
        <taxon>Peronosporomycetes</taxon>
        <taxon>Peronosporales</taxon>
        <taxon>Peronosporaceae</taxon>
        <taxon>Phytophthora</taxon>
    </lineage>
</organism>